<dbReference type="KEGG" id="cia:BEN51_06755"/>
<dbReference type="EMBL" id="CP016786">
    <property type="protein sequence ID" value="ASW43189.1"/>
    <property type="molecule type" value="Genomic_DNA"/>
</dbReference>
<reference evidence="1 2" key="1">
    <citation type="submission" date="2016-08" db="EMBL/GenBank/DDBJ databases">
        <title>Complete Genome Sequence Of The Indigo Reducing Clostridium isatidis DSM15098.</title>
        <authorList>
            <person name="Little G.T."/>
            <person name="Minton N.P."/>
        </authorList>
    </citation>
    <scope>NUCLEOTIDE SEQUENCE [LARGE SCALE GENOMIC DNA]</scope>
    <source>
        <strain evidence="1 2">DSM 15098</strain>
    </source>
</reference>
<organism evidence="1 2">
    <name type="scientific">Clostridium isatidis</name>
    <dbReference type="NCBI Taxonomy" id="182773"/>
    <lineage>
        <taxon>Bacteria</taxon>
        <taxon>Bacillati</taxon>
        <taxon>Bacillota</taxon>
        <taxon>Clostridia</taxon>
        <taxon>Eubacteriales</taxon>
        <taxon>Clostridiaceae</taxon>
        <taxon>Clostridium</taxon>
    </lineage>
</organism>
<protein>
    <recommendedName>
        <fullName evidence="3">Cell shape determination protein CcmA</fullName>
    </recommendedName>
</protein>
<evidence type="ECO:0000313" key="2">
    <source>
        <dbReference type="Proteomes" id="UP000264883"/>
    </source>
</evidence>
<evidence type="ECO:0000313" key="1">
    <source>
        <dbReference type="EMBL" id="ASW43189.1"/>
    </source>
</evidence>
<dbReference type="AlphaFoldDB" id="A0A343JCD1"/>
<gene>
    <name evidence="1" type="ORF">BEN51_06755</name>
</gene>
<proteinExistence type="predicted"/>
<dbReference type="OrthoDB" id="1730007at2"/>
<dbReference type="RefSeq" id="WP_119865325.1">
    <property type="nucleotide sequence ID" value="NZ_CP016786.1"/>
</dbReference>
<accession>A0A343JCD1</accession>
<sequence length="251" mass="27628">MSDLSSVKIFGNGTLKSGEFNKIQILGDVDATGDIKCNKLSVMGDLRIEGKLKCGDFKVMGECTLEESVETEDFNILGQVRAEKEVEVKSYLKVVGEFYITNSLKIKDGNIVGQVINKNNIFFDSLKVTGELRSMGDCEGNIFFSKGRLDISGLLSADKIEIVPKGNSTINEIGGSEICIRKNKYWEGSNGRVKANLIEGDKITLENTDCDIVRGEEITILGNCNIKRVEYTKTISIDKNSKVGEELCQNS</sequence>
<keyword evidence="2" id="KW-1185">Reference proteome</keyword>
<name>A0A343JCD1_9CLOT</name>
<evidence type="ECO:0008006" key="3">
    <source>
        <dbReference type="Google" id="ProtNLM"/>
    </source>
</evidence>
<dbReference type="Proteomes" id="UP000264883">
    <property type="component" value="Chromosome"/>
</dbReference>